<keyword evidence="5 10" id="KW-0804">Transcription</keyword>
<evidence type="ECO:0000256" key="10">
    <source>
        <dbReference type="RuleBase" id="RU369038"/>
    </source>
</evidence>
<dbReference type="SMART" id="SM00389">
    <property type="entry name" value="HOX"/>
    <property type="match status" value="1"/>
</dbReference>
<organism evidence="13 14">
    <name type="scientific">Dorcoceras hygrometricum</name>
    <dbReference type="NCBI Taxonomy" id="472368"/>
    <lineage>
        <taxon>Eukaryota</taxon>
        <taxon>Viridiplantae</taxon>
        <taxon>Streptophyta</taxon>
        <taxon>Embryophyta</taxon>
        <taxon>Tracheophyta</taxon>
        <taxon>Spermatophyta</taxon>
        <taxon>Magnoliopsida</taxon>
        <taxon>eudicotyledons</taxon>
        <taxon>Gunneridae</taxon>
        <taxon>Pentapetalae</taxon>
        <taxon>asterids</taxon>
        <taxon>lamiids</taxon>
        <taxon>Lamiales</taxon>
        <taxon>Gesneriaceae</taxon>
        <taxon>Didymocarpoideae</taxon>
        <taxon>Trichosporeae</taxon>
        <taxon>Loxocarpinae</taxon>
        <taxon>Dorcoceras</taxon>
    </lineage>
</organism>
<reference evidence="13 14" key="1">
    <citation type="journal article" date="2015" name="Proc. Natl. Acad. Sci. U.S.A.">
        <title>The resurrection genome of Boea hygrometrica: A blueprint for survival of dehydration.</title>
        <authorList>
            <person name="Xiao L."/>
            <person name="Yang G."/>
            <person name="Zhang L."/>
            <person name="Yang X."/>
            <person name="Zhao S."/>
            <person name="Ji Z."/>
            <person name="Zhou Q."/>
            <person name="Hu M."/>
            <person name="Wang Y."/>
            <person name="Chen M."/>
            <person name="Xu Y."/>
            <person name="Jin H."/>
            <person name="Xiao X."/>
            <person name="Hu G."/>
            <person name="Bao F."/>
            <person name="Hu Y."/>
            <person name="Wan P."/>
            <person name="Li L."/>
            <person name="Deng X."/>
            <person name="Kuang T."/>
            <person name="Xiang C."/>
            <person name="Zhu J.K."/>
            <person name="Oliver M.J."/>
            <person name="He Y."/>
        </authorList>
    </citation>
    <scope>NUCLEOTIDE SEQUENCE [LARGE SCALE GENOMIC DNA]</scope>
    <source>
        <strain evidence="14">cv. XS01</strain>
    </source>
</reference>
<dbReference type="Pfam" id="PF00046">
    <property type="entry name" value="Homeodomain"/>
    <property type="match status" value="1"/>
</dbReference>
<feature type="domain" description="Homeobox" evidence="12">
    <location>
        <begin position="11"/>
        <end position="71"/>
    </location>
</feature>
<dbReference type="GO" id="GO:0045893">
    <property type="term" value="P:positive regulation of DNA-templated transcription"/>
    <property type="evidence" value="ECO:0007669"/>
    <property type="project" value="TreeGrafter"/>
</dbReference>
<evidence type="ECO:0000256" key="4">
    <source>
        <dbReference type="ARBA" id="ARBA00023155"/>
    </source>
</evidence>
<dbReference type="SUPFAM" id="SSF46689">
    <property type="entry name" value="Homeodomain-like"/>
    <property type="match status" value="1"/>
</dbReference>
<evidence type="ECO:0000256" key="6">
    <source>
        <dbReference type="ARBA" id="ARBA00023242"/>
    </source>
</evidence>
<evidence type="ECO:0000256" key="11">
    <source>
        <dbReference type="SAM" id="MobiDB-lite"/>
    </source>
</evidence>
<dbReference type="Gene3D" id="1.10.10.60">
    <property type="entry name" value="Homeodomain-like"/>
    <property type="match status" value="1"/>
</dbReference>
<dbReference type="PROSITE" id="PS00027">
    <property type="entry name" value="HOMEOBOX_1"/>
    <property type="match status" value="1"/>
</dbReference>
<evidence type="ECO:0000256" key="2">
    <source>
        <dbReference type="ARBA" id="ARBA00023015"/>
    </source>
</evidence>
<dbReference type="InterPro" id="IPR009057">
    <property type="entry name" value="Homeodomain-like_sf"/>
</dbReference>
<evidence type="ECO:0000256" key="1">
    <source>
        <dbReference type="ARBA" id="ARBA00004123"/>
    </source>
</evidence>
<sequence>MINLEPSNHKKQKSSKERRFNDEQIRTLEAVFESESKLEPGKKEKLAKQLGLQPRQIAIWFQNKRARWKSKTVEKDHGLLLADYKNLSSQFESLKKENQCLLFQLRKLKNETAPMNTRNVDSLVKDIPSKYMEGIVSNDEHSSSVEKVVPLGFEEEESYQFLNSATAEVLDVSSTSSPLEDFGSLESDDMINQVTASTDQWWFWS</sequence>
<dbReference type="EMBL" id="KQ992321">
    <property type="protein sequence ID" value="KZV50878.1"/>
    <property type="molecule type" value="Genomic_DNA"/>
</dbReference>
<feature type="region of interest" description="Disordered" evidence="11">
    <location>
        <begin position="1"/>
        <end position="22"/>
    </location>
</feature>
<accession>A0A2Z7CVX3</accession>
<dbReference type="InterPro" id="IPR045224">
    <property type="entry name" value="HDZip_class_I_plant"/>
</dbReference>
<dbReference type="Pfam" id="PF02183">
    <property type="entry name" value="HALZ"/>
    <property type="match status" value="1"/>
</dbReference>
<dbReference type="GO" id="GO:0005634">
    <property type="term" value="C:nucleus"/>
    <property type="evidence" value="ECO:0007669"/>
    <property type="project" value="UniProtKB-SubCell"/>
</dbReference>
<dbReference type="Proteomes" id="UP000250235">
    <property type="component" value="Unassembled WGS sequence"/>
</dbReference>
<dbReference type="AlphaFoldDB" id="A0A2Z7CVX3"/>
<dbReference type="InterPro" id="IPR001356">
    <property type="entry name" value="HD"/>
</dbReference>
<comment type="similarity">
    <text evidence="7 10">Belongs to the HD-ZIP homeobox family. Class I subfamily.</text>
</comment>
<dbReference type="CDD" id="cd00086">
    <property type="entry name" value="homeodomain"/>
    <property type="match status" value="1"/>
</dbReference>
<evidence type="ECO:0000313" key="13">
    <source>
        <dbReference type="EMBL" id="KZV50878.1"/>
    </source>
</evidence>
<comment type="subcellular location">
    <subcellularLocation>
        <location evidence="1 8 9">Nucleus</location>
    </subcellularLocation>
</comment>
<evidence type="ECO:0000256" key="7">
    <source>
        <dbReference type="ARBA" id="ARBA00025748"/>
    </source>
</evidence>
<feature type="DNA-binding region" description="Homeobox" evidence="8">
    <location>
        <begin position="13"/>
        <end position="72"/>
    </location>
</feature>
<name>A0A2Z7CVX3_9LAMI</name>
<dbReference type="GO" id="GO:0000981">
    <property type="term" value="F:DNA-binding transcription factor activity, RNA polymerase II-specific"/>
    <property type="evidence" value="ECO:0007669"/>
    <property type="project" value="UniProtKB-UniRule"/>
</dbReference>
<evidence type="ECO:0000256" key="8">
    <source>
        <dbReference type="PROSITE-ProRule" id="PRU00108"/>
    </source>
</evidence>
<dbReference type="InterPro" id="IPR003106">
    <property type="entry name" value="Leu_zip_homeo"/>
</dbReference>
<evidence type="ECO:0000259" key="12">
    <source>
        <dbReference type="PROSITE" id="PS50071"/>
    </source>
</evidence>
<keyword evidence="14" id="KW-1185">Reference proteome</keyword>
<keyword evidence="6 8" id="KW-0539">Nucleus</keyword>
<protein>
    <recommendedName>
        <fullName evidence="10">Homeobox-leucine zipper protein</fullName>
    </recommendedName>
    <alternativeName>
        <fullName evidence="10">HD-ZIP protein</fullName>
    </alternativeName>
    <alternativeName>
        <fullName evidence="10">Homeodomain transcription factor</fullName>
    </alternativeName>
</protein>
<dbReference type="GO" id="GO:0043565">
    <property type="term" value="F:sequence-specific DNA binding"/>
    <property type="evidence" value="ECO:0007669"/>
    <property type="project" value="InterPro"/>
</dbReference>
<comment type="function">
    <text evidence="10">Transcription factor.</text>
</comment>
<evidence type="ECO:0000313" key="14">
    <source>
        <dbReference type="Proteomes" id="UP000250235"/>
    </source>
</evidence>
<proteinExistence type="inferred from homology"/>
<dbReference type="PRINTS" id="PR00031">
    <property type="entry name" value="HTHREPRESSR"/>
</dbReference>
<dbReference type="PANTHER" id="PTHR24326">
    <property type="entry name" value="HOMEOBOX-LEUCINE ZIPPER PROTEIN"/>
    <property type="match status" value="1"/>
</dbReference>
<dbReference type="PROSITE" id="PS50071">
    <property type="entry name" value="HOMEOBOX_2"/>
    <property type="match status" value="1"/>
</dbReference>
<keyword evidence="2 10" id="KW-0805">Transcription regulation</keyword>
<keyword evidence="4 8" id="KW-0371">Homeobox</keyword>
<keyword evidence="3 8" id="KW-0238">DNA-binding</keyword>
<dbReference type="InterPro" id="IPR017970">
    <property type="entry name" value="Homeobox_CS"/>
</dbReference>
<dbReference type="InterPro" id="IPR000047">
    <property type="entry name" value="HTH_motif"/>
</dbReference>
<dbReference type="PANTHER" id="PTHR24326:SF122">
    <property type="entry name" value="HOMEOBOX-LEUCINE ZIPPER PROTEIN HOX6"/>
    <property type="match status" value="1"/>
</dbReference>
<evidence type="ECO:0000256" key="5">
    <source>
        <dbReference type="ARBA" id="ARBA00023163"/>
    </source>
</evidence>
<gene>
    <name evidence="13" type="ORF">F511_10449</name>
</gene>
<dbReference type="OrthoDB" id="6159439at2759"/>
<evidence type="ECO:0000256" key="3">
    <source>
        <dbReference type="ARBA" id="ARBA00023125"/>
    </source>
</evidence>
<evidence type="ECO:0000256" key="9">
    <source>
        <dbReference type="RuleBase" id="RU000682"/>
    </source>
</evidence>